<dbReference type="EMBL" id="KI913114">
    <property type="protein sequence ID" value="ETV89699.1"/>
    <property type="molecule type" value="Genomic_DNA"/>
</dbReference>
<name>W4HEG0_APHAT</name>
<reference evidence="2" key="1">
    <citation type="submission" date="2013-12" db="EMBL/GenBank/DDBJ databases">
        <title>The Genome Sequence of Aphanomyces astaci APO3.</title>
        <authorList>
            <consortium name="The Broad Institute Genomics Platform"/>
            <person name="Russ C."/>
            <person name="Tyler B."/>
            <person name="van West P."/>
            <person name="Dieguez-Uribeondo J."/>
            <person name="Young S.K."/>
            <person name="Zeng Q."/>
            <person name="Gargeya S."/>
            <person name="Fitzgerald M."/>
            <person name="Abouelleil A."/>
            <person name="Alvarado L."/>
            <person name="Chapman S.B."/>
            <person name="Gainer-Dewar J."/>
            <person name="Goldberg J."/>
            <person name="Griggs A."/>
            <person name="Gujja S."/>
            <person name="Hansen M."/>
            <person name="Howarth C."/>
            <person name="Imamovic A."/>
            <person name="Ireland A."/>
            <person name="Larimer J."/>
            <person name="McCowan C."/>
            <person name="Murphy C."/>
            <person name="Pearson M."/>
            <person name="Poon T.W."/>
            <person name="Priest M."/>
            <person name="Roberts A."/>
            <person name="Saif S."/>
            <person name="Shea T."/>
            <person name="Sykes S."/>
            <person name="Wortman J."/>
            <person name="Nusbaum C."/>
            <person name="Birren B."/>
        </authorList>
    </citation>
    <scope>NUCLEOTIDE SEQUENCE [LARGE SCALE GENOMIC DNA]</scope>
    <source>
        <strain evidence="2">APO3</strain>
    </source>
</reference>
<dbReference type="VEuPathDB" id="FungiDB:H257_00882"/>
<organism evidence="2">
    <name type="scientific">Aphanomyces astaci</name>
    <name type="common">Crayfish plague agent</name>
    <dbReference type="NCBI Taxonomy" id="112090"/>
    <lineage>
        <taxon>Eukaryota</taxon>
        <taxon>Sar</taxon>
        <taxon>Stramenopiles</taxon>
        <taxon>Oomycota</taxon>
        <taxon>Saprolegniomycetes</taxon>
        <taxon>Saprolegniales</taxon>
        <taxon>Verrucalvaceae</taxon>
        <taxon>Aphanomyces</taxon>
    </lineage>
</organism>
<protein>
    <submittedName>
        <fullName evidence="2">Uncharacterized protein</fullName>
    </submittedName>
</protein>
<dbReference type="AlphaFoldDB" id="W4HEG0"/>
<evidence type="ECO:0000313" key="2">
    <source>
        <dbReference type="EMBL" id="ETV89699.1"/>
    </source>
</evidence>
<gene>
    <name evidence="2" type="ORF">H257_00882</name>
</gene>
<dbReference type="GeneID" id="20802878"/>
<feature type="compositionally biased region" description="Basic and acidic residues" evidence="1">
    <location>
        <begin position="146"/>
        <end position="165"/>
    </location>
</feature>
<evidence type="ECO:0000256" key="1">
    <source>
        <dbReference type="SAM" id="MobiDB-lite"/>
    </source>
</evidence>
<feature type="region of interest" description="Disordered" evidence="1">
    <location>
        <begin position="21"/>
        <end position="86"/>
    </location>
</feature>
<feature type="compositionally biased region" description="Polar residues" evidence="1">
    <location>
        <begin position="26"/>
        <end position="36"/>
    </location>
</feature>
<proteinExistence type="predicted"/>
<sequence>MHYGGEMSMHTVAVYAPESVKHLHQKSSANSNTTNPMKIGRRQRTTTNESHASSATSNATNPMKIGRRQRITSNESDSSSATQSSRDCVQGMYDYRPEYHFNLSAMLLTLTVSVGNGNDPQPTSLAPSLSMGPPILSFHGGRKVRHTDQQHKGHEGPGGKRDKKFTDIFRADMALRM</sequence>
<accession>W4HEG0</accession>
<feature type="region of interest" description="Disordered" evidence="1">
    <location>
        <begin position="144"/>
        <end position="165"/>
    </location>
</feature>
<feature type="compositionally biased region" description="Low complexity" evidence="1">
    <location>
        <begin position="45"/>
        <end position="61"/>
    </location>
</feature>
<dbReference type="RefSeq" id="XP_009822099.1">
    <property type="nucleotide sequence ID" value="XM_009823797.1"/>
</dbReference>
<feature type="compositionally biased region" description="Low complexity" evidence="1">
    <location>
        <begin position="73"/>
        <end position="85"/>
    </location>
</feature>